<evidence type="ECO:0000313" key="3">
    <source>
        <dbReference type="EMBL" id="OBY62575.1"/>
    </source>
</evidence>
<keyword evidence="4" id="KW-1185">Reference proteome</keyword>
<feature type="domain" description="Sialate O-acetylesterase" evidence="2">
    <location>
        <begin position="106"/>
        <end position="337"/>
    </location>
</feature>
<dbReference type="Proteomes" id="UP000092584">
    <property type="component" value="Unassembled WGS sequence"/>
</dbReference>
<dbReference type="Gene3D" id="3.40.50.1110">
    <property type="entry name" value="SGNH hydrolase"/>
    <property type="match status" value="1"/>
</dbReference>
<evidence type="ECO:0000259" key="2">
    <source>
        <dbReference type="Pfam" id="PF03629"/>
    </source>
</evidence>
<dbReference type="PANTHER" id="PTHR22901:SF0">
    <property type="entry name" value="SIALATE O-ACETYLESTERASE"/>
    <property type="match status" value="1"/>
</dbReference>
<dbReference type="GO" id="GO:0005975">
    <property type="term" value="P:carbohydrate metabolic process"/>
    <property type="evidence" value="ECO:0007669"/>
    <property type="project" value="TreeGrafter"/>
</dbReference>
<organism evidence="3 4">
    <name type="scientific">Polaribacter vadi</name>
    <dbReference type="NCBI Taxonomy" id="1774273"/>
    <lineage>
        <taxon>Bacteria</taxon>
        <taxon>Pseudomonadati</taxon>
        <taxon>Bacteroidota</taxon>
        <taxon>Flavobacteriia</taxon>
        <taxon>Flavobacteriales</taxon>
        <taxon>Flavobacteriaceae</taxon>
    </lineage>
</organism>
<accession>A0A1B8TSU7</accession>
<dbReference type="OrthoDB" id="9816001at2"/>
<dbReference type="InterPro" id="IPR039329">
    <property type="entry name" value="SIAE"/>
</dbReference>
<dbReference type="AlphaFoldDB" id="A0A1B8TSU7"/>
<dbReference type="STRING" id="1774273.LPB03_10460"/>
<dbReference type="EMBL" id="LSFM01000023">
    <property type="protein sequence ID" value="OBY62575.1"/>
    <property type="molecule type" value="Genomic_DNA"/>
</dbReference>
<dbReference type="SUPFAM" id="SSF52266">
    <property type="entry name" value="SGNH hydrolase"/>
    <property type="match status" value="1"/>
</dbReference>
<dbReference type="KEGG" id="pob:LPB03_10460"/>
<name>A0A1B8TSU7_9FLAO</name>
<dbReference type="GO" id="GO:0001681">
    <property type="term" value="F:sialate O-acetylesterase activity"/>
    <property type="evidence" value="ECO:0007669"/>
    <property type="project" value="InterPro"/>
</dbReference>
<dbReference type="InterPro" id="IPR036514">
    <property type="entry name" value="SGNH_hydro_sf"/>
</dbReference>
<sequence>MRKLVTITIVCLYAVMNIQAEIKLPALFTDNMMLQQESIVPIWGWTNKHEKLTISTSWDAKEYQVKSDKQGKWKTNLTTPKAGGPYIIIVLNGSEIKTINNVLIGEVWLCSGQSNMEMPLKGFPGQPVIEGNDAIVKSSNKNIRLITVPRATVLEPKDDFEGHWEVAGPQTTGRFSATAWYFGSLLQEVLQVPVGLIHVSYGGSNVEAWMNKEMLEDFDNTLPFPKTESDLKSNPNRVPTTLFNGMLSPVIGYGIKGALWYQGESNYERPFEYKDLFKKMVGSWRELWNQGAFPFYYAQIAPFNYAQFHPTDQKEEYNSAYLREAQLKASKEISNSGMAVLMDVGEENNIHPNNKKVGGYRLAYIALAKTYGVDGFEYLSPEFNAMEIKGSTVTVSFNNIPNGITSYNKEVVGFEIAGENKVFYPATTYMRRKSVILSSPNVEKPLAVRYLFKDFTKAEIFSTGGLPMSSFRTDNW</sequence>
<comment type="caution">
    <text evidence="3">The sequence shown here is derived from an EMBL/GenBank/DDBJ whole genome shotgun (WGS) entry which is preliminary data.</text>
</comment>
<evidence type="ECO:0000256" key="1">
    <source>
        <dbReference type="ARBA" id="ARBA00022801"/>
    </source>
</evidence>
<evidence type="ECO:0000313" key="4">
    <source>
        <dbReference type="Proteomes" id="UP000092584"/>
    </source>
</evidence>
<dbReference type="RefSeq" id="WP_065319561.1">
    <property type="nucleotide sequence ID" value="NZ_CP017477.1"/>
</dbReference>
<protein>
    <submittedName>
        <fullName evidence="3">9-O-acetylesterase</fullName>
    </submittedName>
</protein>
<dbReference type="PANTHER" id="PTHR22901">
    <property type="entry name" value="SIALATE O-ACETYLESTERASE"/>
    <property type="match status" value="1"/>
</dbReference>
<keyword evidence="1" id="KW-0378">Hydrolase</keyword>
<dbReference type="Pfam" id="PF03629">
    <property type="entry name" value="SASA"/>
    <property type="match status" value="1"/>
</dbReference>
<gene>
    <name evidence="3" type="ORF">LPB3_10470</name>
</gene>
<dbReference type="InterPro" id="IPR005181">
    <property type="entry name" value="SASA"/>
</dbReference>
<proteinExistence type="predicted"/>
<reference evidence="4" key="1">
    <citation type="submission" date="2016-02" db="EMBL/GenBank/DDBJ databases">
        <authorList>
            <person name="Shin S.-K."/>
            <person name="Yi H."/>
            <person name="Kim E."/>
        </authorList>
    </citation>
    <scope>NUCLEOTIDE SEQUENCE [LARGE SCALE GENOMIC DNA]</scope>
    <source>
        <strain evidence="4">LPB0003</strain>
    </source>
</reference>